<evidence type="ECO:0000259" key="1">
    <source>
        <dbReference type="SMART" id="SM00530"/>
    </source>
</evidence>
<dbReference type="EMBL" id="JAUSVX010000015">
    <property type="protein sequence ID" value="MDQ0473141.1"/>
    <property type="molecule type" value="Genomic_DNA"/>
</dbReference>
<protein>
    <submittedName>
        <fullName evidence="2">Transcriptional regulator with XRE-family HTH domain</fullName>
    </submittedName>
</protein>
<dbReference type="SMART" id="SM00530">
    <property type="entry name" value="HTH_XRE"/>
    <property type="match status" value="1"/>
</dbReference>
<dbReference type="Gene3D" id="3.30.450.180">
    <property type="match status" value="1"/>
</dbReference>
<gene>
    <name evidence="2" type="ORF">QO011_006175</name>
</gene>
<dbReference type="Pfam" id="PF13560">
    <property type="entry name" value="HTH_31"/>
    <property type="match status" value="1"/>
</dbReference>
<dbReference type="SUPFAM" id="SSF47413">
    <property type="entry name" value="lambda repressor-like DNA-binding domains"/>
    <property type="match status" value="1"/>
</dbReference>
<dbReference type="PANTHER" id="PTHR35010:SF2">
    <property type="entry name" value="BLL4672 PROTEIN"/>
    <property type="match status" value="1"/>
</dbReference>
<keyword evidence="3" id="KW-1185">Reference proteome</keyword>
<comment type="caution">
    <text evidence="2">The sequence shown here is derived from an EMBL/GenBank/DDBJ whole genome shotgun (WGS) entry which is preliminary data.</text>
</comment>
<accession>A0ABU0JFT0</accession>
<sequence length="261" mass="28694">MAELREELSRFLKARRAGLTPEAVGLPAGRGRRLPGLRREEVAALAGVGLTWYTWLEQGRAIRVSAPFLDNLARALRLSEVERLHLLALAQAGPALAAPPAPPASALAKLQAILDRIDSPAYARNERFDVLAWNAANTRTFGDFGAIPAAERNVLRLMFTRPHERKAMPNWEQDARSLVAKLRLNYGRAAGSADLAALVEQMSACSADFRRMWADQEVTDAGEGIYVYRTARGTSAFQHTTLIPEVLPELRIVVYVAVDQA</sequence>
<dbReference type="RefSeq" id="WP_307281009.1">
    <property type="nucleotide sequence ID" value="NZ_JAUSVX010000015.1"/>
</dbReference>
<dbReference type="InterPro" id="IPR001387">
    <property type="entry name" value="Cro/C1-type_HTH"/>
</dbReference>
<dbReference type="Pfam" id="PF17765">
    <property type="entry name" value="MLTR_LBD"/>
    <property type="match status" value="1"/>
</dbReference>
<dbReference type="InterPro" id="IPR041413">
    <property type="entry name" value="MLTR_LBD"/>
</dbReference>
<feature type="domain" description="HTH cro/C1-type" evidence="1">
    <location>
        <begin position="11"/>
        <end position="83"/>
    </location>
</feature>
<organism evidence="2 3">
    <name type="scientific">Labrys wisconsinensis</name>
    <dbReference type="NCBI Taxonomy" id="425677"/>
    <lineage>
        <taxon>Bacteria</taxon>
        <taxon>Pseudomonadati</taxon>
        <taxon>Pseudomonadota</taxon>
        <taxon>Alphaproteobacteria</taxon>
        <taxon>Hyphomicrobiales</taxon>
        <taxon>Xanthobacteraceae</taxon>
        <taxon>Labrys</taxon>
    </lineage>
</organism>
<evidence type="ECO:0000313" key="3">
    <source>
        <dbReference type="Proteomes" id="UP001242480"/>
    </source>
</evidence>
<proteinExistence type="predicted"/>
<dbReference type="Proteomes" id="UP001242480">
    <property type="component" value="Unassembled WGS sequence"/>
</dbReference>
<name>A0ABU0JFT0_9HYPH</name>
<dbReference type="InterPro" id="IPR010982">
    <property type="entry name" value="Lambda_DNA-bd_dom_sf"/>
</dbReference>
<dbReference type="PANTHER" id="PTHR35010">
    <property type="entry name" value="BLL4672 PROTEIN-RELATED"/>
    <property type="match status" value="1"/>
</dbReference>
<reference evidence="2 3" key="1">
    <citation type="submission" date="2023-07" db="EMBL/GenBank/DDBJ databases">
        <title>Genomic Encyclopedia of Type Strains, Phase IV (KMG-IV): sequencing the most valuable type-strain genomes for metagenomic binning, comparative biology and taxonomic classification.</title>
        <authorList>
            <person name="Goeker M."/>
        </authorList>
    </citation>
    <scope>NUCLEOTIDE SEQUENCE [LARGE SCALE GENOMIC DNA]</scope>
    <source>
        <strain evidence="2 3">DSM 19619</strain>
    </source>
</reference>
<evidence type="ECO:0000313" key="2">
    <source>
        <dbReference type="EMBL" id="MDQ0473141.1"/>
    </source>
</evidence>
<dbReference type="Gene3D" id="1.10.260.40">
    <property type="entry name" value="lambda repressor-like DNA-binding domains"/>
    <property type="match status" value="1"/>
</dbReference>